<evidence type="ECO:0000256" key="1">
    <source>
        <dbReference type="SAM" id="MobiDB-lite"/>
    </source>
</evidence>
<protein>
    <recommendedName>
        <fullName evidence="3">Superoxide dismutase copper/zinc binding domain-containing protein</fullName>
    </recommendedName>
</protein>
<evidence type="ECO:0000313" key="5">
    <source>
        <dbReference type="Proteomes" id="UP000078512"/>
    </source>
</evidence>
<sequence length="231" mass="23671">MFLKSSFVLSVIAAASYTCQAQSQLVASQIMASVINMNGIEANFMFAPLANNGGAQVWIEVKSGLTKKFAVSPTGGFEYHIHVKPVGPNNDCVATGGHLDPGNVGAAKCTAAKPDTCQEGDLSGKHGELKATESGSIPPQSYNDKYIRFSGETTTIAGRSVVIHNNGTRVACGNIYPFDQSSSPSTSAKGDSSAPDGQVTSLHSGTSSGGQVVATMAMGVAGAVFGALMAF</sequence>
<dbReference type="GO" id="GO:0006801">
    <property type="term" value="P:superoxide metabolic process"/>
    <property type="evidence" value="ECO:0007669"/>
    <property type="project" value="InterPro"/>
</dbReference>
<evidence type="ECO:0000256" key="2">
    <source>
        <dbReference type="SAM" id="SignalP"/>
    </source>
</evidence>
<dbReference type="Proteomes" id="UP000078512">
    <property type="component" value="Unassembled WGS sequence"/>
</dbReference>
<reference evidence="4 5" key="1">
    <citation type="submission" date="2016-05" db="EMBL/GenBank/DDBJ databases">
        <title>Genome sequencing reveals origins of a unique bacterial endosymbiosis in the earliest lineages of terrestrial Fungi.</title>
        <authorList>
            <consortium name="DOE Joint Genome Institute"/>
            <person name="Uehling J."/>
            <person name="Gryganskyi A."/>
            <person name="Hameed K."/>
            <person name="Tschaplinski T."/>
            <person name="Misztal P."/>
            <person name="Wu S."/>
            <person name="Desiro A."/>
            <person name="Vande Pol N."/>
            <person name="Du Z.-Y."/>
            <person name="Zienkiewicz A."/>
            <person name="Zienkiewicz K."/>
            <person name="Morin E."/>
            <person name="Tisserant E."/>
            <person name="Splivallo R."/>
            <person name="Hainaut M."/>
            <person name="Henrissat B."/>
            <person name="Ohm R."/>
            <person name="Kuo A."/>
            <person name="Yan J."/>
            <person name="Lipzen A."/>
            <person name="Nolan M."/>
            <person name="Labutti K."/>
            <person name="Barry K."/>
            <person name="Goldstein A."/>
            <person name="Labbe J."/>
            <person name="Schadt C."/>
            <person name="Tuskan G."/>
            <person name="Grigoriev I."/>
            <person name="Martin F."/>
            <person name="Vilgalys R."/>
            <person name="Bonito G."/>
        </authorList>
    </citation>
    <scope>NUCLEOTIDE SEQUENCE [LARGE SCALE GENOMIC DNA]</scope>
    <source>
        <strain evidence="4 5">AG-77</strain>
    </source>
</reference>
<dbReference type="EMBL" id="KV442043">
    <property type="protein sequence ID" value="OAQ29146.1"/>
    <property type="molecule type" value="Genomic_DNA"/>
</dbReference>
<accession>A0A197JXH9</accession>
<dbReference type="OrthoDB" id="159229at2759"/>
<keyword evidence="2" id="KW-0732">Signal</keyword>
<evidence type="ECO:0000313" key="4">
    <source>
        <dbReference type="EMBL" id="OAQ29146.1"/>
    </source>
</evidence>
<dbReference type="SUPFAM" id="SSF49329">
    <property type="entry name" value="Cu,Zn superoxide dismutase-like"/>
    <property type="match status" value="1"/>
</dbReference>
<feature type="compositionally biased region" description="Polar residues" evidence="1">
    <location>
        <begin position="181"/>
        <end position="190"/>
    </location>
</feature>
<keyword evidence="5" id="KW-1185">Reference proteome</keyword>
<gene>
    <name evidence="4" type="ORF">K457DRAFT_19555</name>
</gene>
<proteinExistence type="predicted"/>
<dbReference type="PANTHER" id="PTHR20910">
    <property type="entry name" value="AGAP001623-PA"/>
    <property type="match status" value="1"/>
</dbReference>
<organism evidence="4 5">
    <name type="scientific">Linnemannia elongata AG-77</name>
    <dbReference type="NCBI Taxonomy" id="1314771"/>
    <lineage>
        <taxon>Eukaryota</taxon>
        <taxon>Fungi</taxon>
        <taxon>Fungi incertae sedis</taxon>
        <taxon>Mucoromycota</taxon>
        <taxon>Mortierellomycotina</taxon>
        <taxon>Mortierellomycetes</taxon>
        <taxon>Mortierellales</taxon>
        <taxon>Mortierellaceae</taxon>
        <taxon>Linnemannia</taxon>
    </lineage>
</organism>
<feature type="chain" id="PRO_5008276365" description="Superoxide dismutase copper/zinc binding domain-containing protein" evidence="2">
    <location>
        <begin position="22"/>
        <end position="231"/>
    </location>
</feature>
<dbReference type="PANTHER" id="PTHR20910:SF1">
    <property type="entry name" value="SUPEROXIDE DISMUTASE COPPER_ZINC BINDING DOMAIN-CONTAINING PROTEIN"/>
    <property type="match status" value="1"/>
</dbReference>
<dbReference type="Gene3D" id="2.60.40.200">
    <property type="entry name" value="Superoxide dismutase, copper/zinc binding domain"/>
    <property type="match status" value="1"/>
</dbReference>
<dbReference type="AlphaFoldDB" id="A0A197JXH9"/>
<feature type="region of interest" description="Disordered" evidence="1">
    <location>
        <begin position="181"/>
        <end position="208"/>
    </location>
</feature>
<dbReference type="InterPro" id="IPR001424">
    <property type="entry name" value="SOD_Cu_Zn_dom"/>
</dbReference>
<feature type="domain" description="Superoxide dismutase copper/zinc binding" evidence="3">
    <location>
        <begin position="57"/>
        <end position="167"/>
    </location>
</feature>
<dbReference type="STRING" id="1314771.A0A197JXH9"/>
<feature type="signal peptide" evidence="2">
    <location>
        <begin position="1"/>
        <end position="21"/>
    </location>
</feature>
<dbReference type="Pfam" id="PF00080">
    <property type="entry name" value="Sod_Cu"/>
    <property type="match status" value="1"/>
</dbReference>
<dbReference type="InterPro" id="IPR053257">
    <property type="entry name" value="Cu-only_SOD"/>
</dbReference>
<name>A0A197JXH9_9FUNG</name>
<evidence type="ECO:0000259" key="3">
    <source>
        <dbReference type="Pfam" id="PF00080"/>
    </source>
</evidence>
<dbReference type="GO" id="GO:0046872">
    <property type="term" value="F:metal ion binding"/>
    <property type="evidence" value="ECO:0007669"/>
    <property type="project" value="InterPro"/>
</dbReference>
<dbReference type="InterPro" id="IPR036423">
    <property type="entry name" value="SOD-like_Cu/Zn_dom_sf"/>
</dbReference>